<dbReference type="GO" id="GO:0008270">
    <property type="term" value="F:zinc ion binding"/>
    <property type="evidence" value="ECO:0007669"/>
    <property type="project" value="InterPro"/>
</dbReference>
<dbReference type="AlphaFoldDB" id="A0A916YU47"/>
<dbReference type="GO" id="GO:0005509">
    <property type="term" value="F:calcium ion binding"/>
    <property type="evidence" value="ECO:0007669"/>
    <property type="project" value="InterPro"/>
</dbReference>
<dbReference type="InterPro" id="IPR034033">
    <property type="entry name" value="Serralysin-like"/>
</dbReference>
<dbReference type="Proteomes" id="UP000612349">
    <property type="component" value="Unassembled WGS sequence"/>
</dbReference>
<protein>
    <recommendedName>
        <fullName evidence="4">Peptidase metallopeptidase domain-containing protein</fullName>
    </recommendedName>
</protein>
<proteinExistence type="predicted"/>
<dbReference type="EMBL" id="BMIP01000001">
    <property type="protein sequence ID" value="GGD60654.1"/>
    <property type="molecule type" value="Genomic_DNA"/>
</dbReference>
<sequence>MEIYGDPLGHDHGAEIAAQIGIGDAVSDAAGEDDPLDFNLDNYAGLGLTYRGKPIYDLDGVVDQIDTGRAQKVTANGVITYTFLKEDHDLIGIYNNPNYGFSAGYGVSAFSAEQMEAARASIDLWDDLLDVTFVEKNGLGADIQFANSWDPAQAYAYYPSEQGGYKYLGDVFVADPKTYYADDGSVLFRGNYSNGDLSLGGYGATTIVHELGHSLGLSHPGNYNYDPDLPLSYENYAEYAQDSEQYTIMSYWDAAQTGARIVNWGTFFFNNPQTPLMHDIYVAQEKYGADPTTRTDDTTYGFNATAGKDVFDFSVNEHPYLSIYDAGGIDTLDFSGFEAGSVINLNDGEFSSAGQGNITTADTAEALQSLNDAVEEAYGFVDFYDPIPQATIDAVMGSYMQRNMVDIYYDWGHAGVYATQYENISIAYGTEIENAIGTEYRDLIVANELDNVLTGNGGADVFIFQDGGNDTITDFVSGDDLIDLSALATADTTLNLGEGFLEADFDGDGNVDLTITFDNGEQLVAADVYLG</sequence>
<dbReference type="InterPro" id="IPR024079">
    <property type="entry name" value="MetalloPept_cat_dom_sf"/>
</dbReference>
<dbReference type="GO" id="GO:0006508">
    <property type="term" value="P:proteolysis"/>
    <property type="evidence" value="ECO:0007669"/>
    <property type="project" value="InterPro"/>
</dbReference>
<accession>A0A916YU47</accession>
<feature type="domain" description="Peptidase metallopeptidase" evidence="4">
    <location>
        <begin position="90"/>
        <end position="264"/>
    </location>
</feature>
<dbReference type="SMART" id="SM00235">
    <property type="entry name" value="ZnMc"/>
    <property type="match status" value="1"/>
</dbReference>
<evidence type="ECO:0000256" key="3">
    <source>
        <dbReference type="ARBA" id="ARBA00022737"/>
    </source>
</evidence>
<dbReference type="Gene3D" id="3.40.390.10">
    <property type="entry name" value="Collagenase (Catalytic Domain)"/>
    <property type="match status" value="1"/>
</dbReference>
<dbReference type="Gene3D" id="2.150.10.10">
    <property type="entry name" value="Serralysin-like metalloprotease, C-terminal"/>
    <property type="match status" value="1"/>
</dbReference>
<dbReference type="InterPro" id="IPR011049">
    <property type="entry name" value="Serralysin-like_metalloprot_C"/>
</dbReference>
<dbReference type="Pfam" id="PF08548">
    <property type="entry name" value="Peptidase_M10_C"/>
    <property type="match status" value="2"/>
</dbReference>
<keyword evidence="2" id="KW-0964">Secreted</keyword>
<organism evidence="5 6">
    <name type="scientific">Croceicoccus mobilis</name>
    <dbReference type="NCBI Taxonomy" id="1703339"/>
    <lineage>
        <taxon>Bacteria</taxon>
        <taxon>Pseudomonadati</taxon>
        <taxon>Pseudomonadota</taxon>
        <taxon>Alphaproteobacteria</taxon>
        <taxon>Sphingomonadales</taxon>
        <taxon>Erythrobacteraceae</taxon>
        <taxon>Croceicoccus</taxon>
    </lineage>
</organism>
<dbReference type="CDD" id="cd04277">
    <property type="entry name" value="ZnMc_serralysin_like"/>
    <property type="match status" value="1"/>
</dbReference>
<dbReference type="GO" id="GO:0008237">
    <property type="term" value="F:metallopeptidase activity"/>
    <property type="evidence" value="ECO:0007669"/>
    <property type="project" value="InterPro"/>
</dbReference>
<dbReference type="SUPFAM" id="SSF51120">
    <property type="entry name" value="beta-Roll"/>
    <property type="match status" value="1"/>
</dbReference>
<dbReference type="SUPFAM" id="SSF55486">
    <property type="entry name" value="Metalloproteases ('zincins'), catalytic domain"/>
    <property type="match status" value="1"/>
</dbReference>
<reference evidence="5" key="1">
    <citation type="journal article" date="2014" name="Int. J. Syst. Evol. Microbiol.">
        <title>Complete genome sequence of Corynebacterium casei LMG S-19264T (=DSM 44701T), isolated from a smear-ripened cheese.</title>
        <authorList>
            <consortium name="US DOE Joint Genome Institute (JGI-PGF)"/>
            <person name="Walter F."/>
            <person name="Albersmeier A."/>
            <person name="Kalinowski J."/>
            <person name="Ruckert C."/>
        </authorList>
    </citation>
    <scope>NUCLEOTIDE SEQUENCE</scope>
    <source>
        <strain evidence="5">CGMCC 1.15360</strain>
    </source>
</reference>
<gene>
    <name evidence="5" type="ORF">GCM10010990_07670</name>
</gene>
<name>A0A916YU47_9SPHN</name>
<dbReference type="InterPro" id="IPR013858">
    <property type="entry name" value="Peptidase_M10B_C"/>
</dbReference>
<dbReference type="InterPro" id="IPR006026">
    <property type="entry name" value="Peptidase_Metallo"/>
</dbReference>
<dbReference type="GO" id="GO:0005615">
    <property type="term" value="C:extracellular space"/>
    <property type="evidence" value="ECO:0007669"/>
    <property type="project" value="InterPro"/>
</dbReference>
<evidence type="ECO:0000259" key="4">
    <source>
        <dbReference type="SMART" id="SM00235"/>
    </source>
</evidence>
<reference evidence="5" key="2">
    <citation type="submission" date="2020-09" db="EMBL/GenBank/DDBJ databases">
        <authorList>
            <person name="Sun Q."/>
            <person name="Zhou Y."/>
        </authorList>
    </citation>
    <scope>NUCLEOTIDE SEQUENCE</scope>
    <source>
        <strain evidence="5">CGMCC 1.15360</strain>
    </source>
</reference>
<comment type="subcellular location">
    <subcellularLocation>
        <location evidence="1">Secreted</location>
    </subcellularLocation>
</comment>
<evidence type="ECO:0000256" key="2">
    <source>
        <dbReference type="ARBA" id="ARBA00022525"/>
    </source>
</evidence>
<keyword evidence="3" id="KW-0677">Repeat</keyword>
<keyword evidence="6" id="KW-1185">Reference proteome</keyword>
<evidence type="ECO:0000313" key="5">
    <source>
        <dbReference type="EMBL" id="GGD60654.1"/>
    </source>
</evidence>
<evidence type="ECO:0000313" key="6">
    <source>
        <dbReference type="Proteomes" id="UP000612349"/>
    </source>
</evidence>
<evidence type="ECO:0000256" key="1">
    <source>
        <dbReference type="ARBA" id="ARBA00004613"/>
    </source>
</evidence>
<comment type="caution">
    <text evidence="5">The sequence shown here is derived from an EMBL/GenBank/DDBJ whole genome shotgun (WGS) entry which is preliminary data.</text>
</comment>